<sequence>MNELADLAAICGLPGYGECSVELTDAVLEEGAKFAEACWRPSTSWATRAPSGRTAK</sequence>
<name>A0A447TJL1_CHRVL</name>
<dbReference type="EMBL" id="LR134182">
    <property type="protein sequence ID" value="VEB45068.1"/>
    <property type="molecule type" value="Genomic_DNA"/>
</dbReference>
<accession>A0A447TJL1</accession>
<dbReference type="AlphaFoldDB" id="A0A447TJL1"/>
<protein>
    <submittedName>
        <fullName evidence="1">Uncharacterized protein</fullName>
    </submittedName>
</protein>
<evidence type="ECO:0000313" key="1">
    <source>
        <dbReference type="EMBL" id="VEB45068.1"/>
    </source>
</evidence>
<evidence type="ECO:0000313" key="2">
    <source>
        <dbReference type="Proteomes" id="UP000275777"/>
    </source>
</evidence>
<organism evidence="1 2">
    <name type="scientific">Chromobacterium violaceum</name>
    <dbReference type="NCBI Taxonomy" id="536"/>
    <lineage>
        <taxon>Bacteria</taxon>
        <taxon>Pseudomonadati</taxon>
        <taxon>Pseudomonadota</taxon>
        <taxon>Betaproteobacteria</taxon>
        <taxon>Neisseriales</taxon>
        <taxon>Chromobacteriaceae</taxon>
        <taxon>Chromobacterium</taxon>
    </lineage>
</organism>
<dbReference type="Proteomes" id="UP000275777">
    <property type="component" value="Chromosome"/>
</dbReference>
<gene>
    <name evidence="1" type="ORF">NCTC9695_05573</name>
</gene>
<proteinExistence type="predicted"/>
<reference evidence="1 2" key="1">
    <citation type="submission" date="2018-12" db="EMBL/GenBank/DDBJ databases">
        <authorList>
            <consortium name="Pathogen Informatics"/>
        </authorList>
    </citation>
    <scope>NUCLEOTIDE SEQUENCE [LARGE SCALE GENOMIC DNA]</scope>
    <source>
        <strain evidence="1 2">NCTC9695</strain>
    </source>
</reference>